<evidence type="ECO:0000313" key="2">
    <source>
        <dbReference type="Ensembl" id="ENSSGRP00000035499.1"/>
    </source>
</evidence>
<dbReference type="Pfam" id="PF14529">
    <property type="entry name" value="Exo_endo_phos_2"/>
    <property type="match status" value="1"/>
</dbReference>
<dbReference type="Proteomes" id="UP000472262">
    <property type="component" value="Unassembled WGS sequence"/>
</dbReference>
<dbReference type="InterPro" id="IPR000477">
    <property type="entry name" value="RT_dom"/>
</dbReference>
<dbReference type="InterPro" id="IPR005135">
    <property type="entry name" value="Endo/exonuclease/phosphatase"/>
</dbReference>
<dbReference type="Pfam" id="PF00078">
    <property type="entry name" value="RVT_1"/>
    <property type="match status" value="1"/>
</dbReference>
<protein>
    <recommendedName>
        <fullName evidence="1">Reverse transcriptase domain-containing protein</fullName>
    </recommendedName>
</protein>
<evidence type="ECO:0000313" key="3">
    <source>
        <dbReference type="Proteomes" id="UP000472262"/>
    </source>
</evidence>
<reference evidence="2" key="1">
    <citation type="submission" date="2025-08" db="UniProtKB">
        <authorList>
            <consortium name="Ensembl"/>
        </authorList>
    </citation>
    <scope>IDENTIFICATION</scope>
</reference>
<evidence type="ECO:0000259" key="1">
    <source>
        <dbReference type="PROSITE" id="PS50878"/>
    </source>
</evidence>
<sequence length="875" mass="99519">MHQTNIAVETKCNAIKLAFLNIRSLKNKSFLINDLITTNNLDFMFLNETWLEDSCSATVLNETAPPNFTFMSVCRTVRRGGGVAALFKDVYQCKQVSFGQYLSFEYLGIVLKGAPRILFIIIYRPPKYSPAFVEEFTEMLSMISSEFDCFAIAGDFNIHIDNAENKTTKEIITVLNTFDLIQHVHEPTHNRGHTLDLLISRGLNISSIVIKDVALSDHFCIFFDILISVTTESRSVSVRKRCINENTSVLFMEAISLTPSISADSVDLLLDSFNSKVKNVIDDIAPLKVSRKTGRQKSAWRKSTAVQSMKRQCRKAERMWRKTKLEIHYSIYKDSLRTFNVELGKARQSFFSNLINSNLNNTRTLFATVERLTNPPNQIASEMLSDSKCNEFASFFSEKINNIRKAISTSPSYAEVRHIRPQYQKEDTMSAFEEIDSKILEEIVQHLKSSTCYLDTLPTYFFKRVLNCLEADLLEVVNASLLSGTFPNSLKTAVVKPLLKKRNLDNTILSNYRPISNLPFIGKIIEKVVFNQLNKYLNSNGYLDNFQSGFRPHHSTETALIKIINDIRLNSESGKISVLVLLDLSAAFDTVDHNILLERLENLVGLSGMVIKWFRSYLEGRGYYVSIGEHKSKWTSMTCGVPQGSILAPLLFSLYMLPLSQIMRKNQIAYHSYADDTQIYLALSPNDYSPIDSLCQCIDEINSWMCENFLQLNKEKTEVIAFGNKDEVLKVNAYLDSRGLTTKNQVRNLGVILETDLSFSSHVKAVTKSAYYHLKNIARIRGFVSSQDLEKLVHAFITSRVDYCNGLLTGLPKKTIRQLQLIQNAAARILTRTRKSEHITPVLRSLHWLPVIFRIDFKVLLLVYKSLNGLGPKYI</sequence>
<dbReference type="InParanoid" id="A0A672MJC3"/>
<dbReference type="InterPro" id="IPR043502">
    <property type="entry name" value="DNA/RNA_pol_sf"/>
</dbReference>
<feature type="domain" description="Reverse transcriptase" evidence="1">
    <location>
        <begin position="479"/>
        <end position="753"/>
    </location>
</feature>
<dbReference type="PANTHER" id="PTHR33332">
    <property type="entry name" value="REVERSE TRANSCRIPTASE DOMAIN-CONTAINING PROTEIN"/>
    <property type="match status" value="1"/>
</dbReference>
<dbReference type="AlphaFoldDB" id="A0A672MJC3"/>
<keyword evidence="3" id="KW-1185">Reference proteome</keyword>
<dbReference type="SUPFAM" id="SSF56672">
    <property type="entry name" value="DNA/RNA polymerases"/>
    <property type="match status" value="1"/>
</dbReference>
<dbReference type="Gene3D" id="3.60.10.10">
    <property type="entry name" value="Endonuclease/exonuclease/phosphatase"/>
    <property type="match status" value="1"/>
</dbReference>
<dbReference type="PROSITE" id="PS50878">
    <property type="entry name" value="RT_POL"/>
    <property type="match status" value="1"/>
</dbReference>
<dbReference type="OMA" id="VFICETW"/>
<dbReference type="Ensembl" id="ENSSGRT00000038108.1">
    <property type="protein sequence ID" value="ENSSGRP00000035499.1"/>
    <property type="gene ID" value="ENSSGRG00000019661.1"/>
</dbReference>
<name>A0A672MJC3_SINGR</name>
<reference evidence="2" key="2">
    <citation type="submission" date="2025-09" db="UniProtKB">
        <authorList>
            <consortium name="Ensembl"/>
        </authorList>
    </citation>
    <scope>IDENTIFICATION</scope>
</reference>
<proteinExistence type="predicted"/>
<dbReference type="GO" id="GO:0003824">
    <property type="term" value="F:catalytic activity"/>
    <property type="evidence" value="ECO:0007669"/>
    <property type="project" value="InterPro"/>
</dbReference>
<accession>A0A672MJC3</accession>
<organism evidence="2 3">
    <name type="scientific">Sinocyclocheilus grahami</name>
    <name type="common">Dianchi golden-line fish</name>
    <name type="synonym">Barbus grahami</name>
    <dbReference type="NCBI Taxonomy" id="75366"/>
    <lineage>
        <taxon>Eukaryota</taxon>
        <taxon>Metazoa</taxon>
        <taxon>Chordata</taxon>
        <taxon>Craniata</taxon>
        <taxon>Vertebrata</taxon>
        <taxon>Euteleostomi</taxon>
        <taxon>Actinopterygii</taxon>
        <taxon>Neopterygii</taxon>
        <taxon>Teleostei</taxon>
        <taxon>Ostariophysi</taxon>
        <taxon>Cypriniformes</taxon>
        <taxon>Cyprinidae</taxon>
        <taxon>Cyprininae</taxon>
        <taxon>Sinocyclocheilus</taxon>
    </lineage>
</organism>
<dbReference type="InterPro" id="IPR036691">
    <property type="entry name" value="Endo/exonu/phosph_ase_sf"/>
</dbReference>
<dbReference type="SUPFAM" id="SSF56219">
    <property type="entry name" value="DNase I-like"/>
    <property type="match status" value="1"/>
</dbReference>
<dbReference type="CDD" id="cd01650">
    <property type="entry name" value="RT_nLTR_like"/>
    <property type="match status" value="1"/>
</dbReference>